<dbReference type="Proteomes" id="UP000037696">
    <property type="component" value="Unassembled WGS sequence"/>
</dbReference>
<proteinExistence type="predicted"/>
<evidence type="ECO:0000313" key="1">
    <source>
        <dbReference type="EMBL" id="KOS37415.1"/>
    </source>
</evidence>
<name>A0A0M9WAH9_9EURO</name>
<reference evidence="1 2" key="1">
    <citation type="submission" date="2015-08" db="EMBL/GenBank/DDBJ databases">
        <title>Genome sequencing of Penicillium nordicum.</title>
        <authorList>
            <person name="Nguyen H.D."/>
            <person name="Seifert K.A."/>
        </authorList>
    </citation>
    <scope>NUCLEOTIDE SEQUENCE [LARGE SCALE GENOMIC DNA]</scope>
    <source>
        <strain evidence="1 2">DAOMC 185683</strain>
    </source>
</reference>
<organism evidence="1 2">
    <name type="scientific">Penicillium nordicum</name>
    <dbReference type="NCBI Taxonomy" id="229535"/>
    <lineage>
        <taxon>Eukaryota</taxon>
        <taxon>Fungi</taxon>
        <taxon>Dikarya</taxon>
        <taxon>Ascomycota</taxon>
        <taxon>Pezizomycotina</taxon>
        <taxon>Eurotiomycetes</taxon>
        <taxon>Eurotiomycetidae</taxon>
        <taxon>Eurotiales</taxon>
        <taxon>Aspergillaceae</taxon>
        <taxon>Penicillium</taxon>
    </lineage>
</organism>
<evidence type="ECO:0000313" key="2">
    <source>
        <dbReference type="Proteomes" id="UP000037696"/>
    </source>
</evidence>
<comment type="caution">
    <text evidence="1">The sequence shown here is derived from an EMBL/GenBank/DDBJ whole genome shotgun (WGS) entry which is preliminary data.</text>
</comment>
<sequence>MTLPIQSSLILLALTTLKNEDFHQHTNADISMFSSGLQVSVEISHLTLCGIKNFIFHTCKPSKNMEILPFVCRRKTSFLSPANHLKTWRYRRCMGIKSLIFERSITRPKLGIKASTFTGNRVLAAGAYTAS</sequence>
<keyword evidence="2" id="KW-1185">Reference proteome</keyword>
<dbReference type="EMBL" id="LHQQ01000321">
    <property type="protein sequence ID" value="KOS37415.1"/>
    <property type="molecule type" value="Genomic_DNA"/>
</dbReference>
<protein>
    <submittedName>
        <fullName evidence="1">Uncharacterized protein</fullName>
    </submittedName>
</protein>
<accession>A0A0M9WAH9</accession>
<gene>
    <name evidence="1" type="ORF">ACN38_g11790</name>
</gene>
<dbReference type="AlphaFoldDB" id="A0A0M9WAH9"/>